<evidence type="ECO:0000256" key="1">
    <source>
        <dbReference type="SAM" id="MobiDB-lite"/>
    </source>
</evidence>
<evidence type="ECO:0000313" key="3">
    <source>
        <dbReference type="EMBL" id="RIB08909.1"/>
    </source>
</evidence>
<comment type="caution">
    <text evidence="3">The sequence shown here is derived from an EMBL/GenBank/DDBJ whole genome shotgun (WGS) entry which is preliminary data.</text>
</comment>
<feature type="region of interest" description="Disordered" evidence="1">
    <location>
        <begin position="287"/>
        <end position="347"/>
    </location>
</feature>
<sequence>MVEEQKQLFEAIFNSDENERAFRSPTPCHVLNSNYNRTPFPLHTGDVVASSAFSTPTFGVFPSQVQREVASRFHSFSGIPNLLSSPNLVEYGHPRYFAHYMSPYPSPSFISPVPHTPPSNLLRPLPRRPENKKYKSYSLSNWYLKCVTLTDNKDLFPPGTEVWIILSGIIKKSGGQSSRWHSTPILDRIDQNLVKTDNNKFYKLEGDISVKDMITNGFSQELCDKFHRGFPNDWKEILHNEFKRDDDLNTNIGKNIEKSDYEDTEDQINSDDNYPIVQVVIDNSNIDIQSDNSNKEEFGSTNSNDELQLDSSDKEEIDSTNSNNDELQLDSYNKEEIDSTNPNDDELQLDSFNKEEIDSTNPNNDDNDELHLSSELQLDSSNKEEIDSANPNNDMLQLDSFNKKETNSTNPNNDELQLDVEHNEKRQLLGKRKSSKINSKKKNTIEKNNFNETVTTSSGRRIRRPGSWWVIRN</sequence>
<evidence type="ECO:0000313" key="4">
    <source>
        <dbReference type="Proteomes" id="UP000266673"/>
    </source>
</evidence>
<accession>A0A397UJE4</accession>
<dbReference type="InterPro" id="IPR015216">
    <property type="entry name" value="SANTA"/>
</dbReference>
<evidence type="ECO:0000259" key="2">
    <source>
        <dbReference type="Pfam" id="PF09133"/>
    </source>
</evidence>
<keyword evidence="4" id="KW-1185">Reference proteome</keyword>
<dbReference type="InterPro" id="IPR039110">
    <property type="entry name" value="KNL2-like"/>
</dbReference>
<protein>
    <submittedName>
        <fullName evidence="3">SANT associated-domain-containing protein</fullName>
    </submittedName>
</protein>
<feature type="compositionally biased region" description="Polar residues" evidence="1">
    <location>
        <begin position="299"/>
        <end position="310"/>
    </location>
</feature>
<dbReference type="Proteomes" id="UP000266673">
    <property type="component" value="Unassembled WGS sequence"/>
</dbReference>
<dbReference type="PANTHER" id="PTHR16124">
    <property type="entry name" value="MIS18-BINDING PROTEIN 1"/>
    <property type="match status" value="1"/>
</dbReference>
<organism evidence="3 4">
    <name type="scientific">Gigaspora rosea</name>
    <dbReference type="NCBI Taxonomy" id="44941"/>
    <lineage>
        <taxon>Eukaryota</taxon>
        <taxon>Fungi</taxon>
        <taxon>Fungi incertae sedis</taxon>
        <taxon>Mucoromycota</taxon>
        <taxon>Glomeromycotina</taxon>
        <taxon>Glomeromycetes</taxon>
        <taxon>Diversisporales</taxon>
        <taxon>Gigasporaceae</taxon>
        <taxon>Gigaspora</taxon>
    </lineage>
</organism>
<dbReference type="PANTHER" id="PTHR16124:SF3">
    <property type="entry name" value="MIS18-BINDING PROTEIN 1"/>
    <property type="match status" value="1"/>
</dbReference>
<gene>
    <name evidence="3" type="ORF">C2G38_2109931</name>
</gene>
<feature type="domain" description="SANTA" evidence="2">
    <location>
        <begin position="139"/>
        <end position="237"/>
    </location>
</feature>
<dbReference type="STRING" id="44941.A0A397UJE4"/>
<feature type="compositionally biased region" description="Basic residues" evidence="1">
    <location>
        <begin position="428"/>
        <end position="442"/>
    </location>
</feature>
<feature type="region of interest" description="Disordered" evidence="1">
    <location>
        <begin position="404"/>
        <end position="442"/>
    </location>
</feature>
<name>A0A397UJE4_9GLOM</name>
<dbReference type="GO" id="GO:0000775">
    <property type="term" value="C:chromosome, centromeric region"/>
    <property type="evidence" value="ECO:0007669"/>
    <property type="project" value="TreeGrafter"/>
</dbReference>
<dbReference type="OrthoDB" id="2449933at2759"/>
<dbReference type="Pfam" id="PF09133">
    <property type="entry name" value="SANTA"/>
    <property type="match status" value="1"/>
</dbReference>
<proteinExistence type="predicted"/>
<reference evidence="3 4" key="1">
    <citation type="submission" date="2018-06" db="EMBL/GenBank/DDBJ databases">
        <title>Comparative genomics reveals the genomic features of Rhizophagus irregularis, R. cerebriforme, R. diaphanum and Gigaspora rosea, and their symbiotic lifestyle signature.</title>
        <authorList>
            <person name="Morin E."/>
            <person name="San Clemente H."/>
            <person name="Chen E.C.H."/>
            <person name="De La Providencia I."/>
            <person name="Hainaut M."/>
            <person name="Kuo A."/>
            <person name="Kohler A."/>
            <person name="Murat C."/>
            <person name="Tang N."/>
            <person name="Roy S."/>
            <person name="Loubradou J."/>
            <person name="Henrissat B."/>
            <person name="Grigoriev I.V."/>
            <person name="Corradi N."/>
            <person name="Roux C."/>
            <person name="Martin F.M."/>
        </authorList>
    </citation>
    <scope>NUCLEOTIDE SEQUENCE [LARGE SCALE GENOMIC DNA]</scope>
    <source>
        <strain evidence="3 4">DAOM 194757</strain>
    </source>
</reference>
<dbReference type="AlphaFoldDB" id="A0A397UJE4"/>
<dbReference type="EMBL" id="QKWP01001444">
    <property type="protein sequence ID" value="RIB08909.1"/>
    <property type="molecule type" value="Genomic_DNA"/>
</dbReference>